<evidence type="ECO:0000313" key="2">
    <source>
        <dbReference type="EMBL" id="EIM72514.1"/>
    </source>
</evidence>
<dbReference type="InterPro" id="IPR043128">
    <property type="entry name" value="Rev_trsase/Diguanyl_cyclase"/>
</dbReference>
<sequence>MMREQLEEILASSNERGLSTAVMCVDLDNFKSINDTLG</sequence>
<dbReference type="PROSITE" id="PS50887">
    <property type="entry name" value="GGDEF"/>
    <property type="match status" value="1"/>
</dbReference>
<dbReference type="Proteomes" id="UP000004622">
    <property type="component" value="Unassembled WGS sequence"/>
</dbReference>
<name>I5BSG2_9HYPH</name>
<evidence type="ECO:0000259" key="1">
    <source>
        <dbReference type="PROSITE" id="PS50887"/>
    </source>
</evidence>
<dbReference type="AlphaFoldDB" id="I5BSG2"/>
<proteinExistence type="predicted"/>
<dbReference type="EMBL" id="AJXZ01000051">
    <property type="protein sequence ID" value="EIM72514.1"/>
    <property type="molecule type" value="Genomic_DNA"/>
</dbReference>
<evidence type="ECO:0000313" key="3">
    <source>
        <dbReference type="Proteomes" id="UP000004622"/>
    </source>
</evidence>
<dbReference type="InterPro" id="IPR029787">
    <property type="entry name" value="Nucleotide_cyclase"/>
</dbReference>
<dbReference type="InterPro" id="IPR000160">
    <property type="entry name" value="GGDEF_dom"/>
</dbReference>
<organism evidence="2 3">
    <name type="scientific">Nitratireductor aquibiodomus RA22</name>
    <dbReference type="NCBI Taxonomy" id="1189611"/>
    <lineage>
        <taxon>Bacteria</taxon>
        <taxon>Pseudomonadati</taxon>
        <taxon>Pseudomonadota</taxon>
        <taxon>Alphaproteobacteria</taxon>
        <taxon>Hyphomicrobiales</taxon>
        <taxon>Phyllobacteriaceae</taxon>
        <taxon>Nitratireductor</taxon>
    </lineage>
</organism>
<dbReference type="Pfam" id="PF00990">
    <property type="entry name" value="GGDEF"/>
    <property type="match status" value="1"/>
</dbReference>
<reference evidence="2 3" key="1">
    <citation type="journal article" date="2012" name="J. Bacteriol.">
        <title>Genome Sequence of Nitratireductor aquibiodomus Strain RA22.</title>
        <authorList>
            <person name="Singh A."/>
            <person name="Jangir P.K."/>
            <person name="Kumari C."/>
            <person name="Sharma R."/>
        </authorList>
    </citation>
    <scope>NUCLEOTIDE SEQUENCE [LARGE SCALE GENOMIC DNA]</scope>
    <source>
        <strain evidence="2 3">RA22</strain>
    </source>
</reference>
<protein>
    <recommendedName>
        <fullName evidence="1">GGDEF domain-containing protein</fullName>
    </recommendedName>
</protein>
<feature type="domain" description="GGDEF" evidence="1">
    <location>
        <begin position="18"/>
        <end position="38"/>
    </location>
</feature>
<dbReference type="SUPFAM" id="SSF55073">
    <property type="entry name" value="Nucleotide cyclase"/>
    <property type="match status" value="1"/>
</dbReference>
<feature type="non-terminal residue" evidence="2">
    <location>
        <position position="38"/>
    </location>
</feature>
<accession>I5BSG2</accession>
<comment type="caution">
    <text evidence="2">The sequence shown here is derived from an EMBL/GenBank/DDBJ whole genome shotgun (WGS) entry which is preliminary data.</text>
</comment>
<gene>
    <name evidence="2" type="ORF">A33O_19134</name>
</gene>
<dbReference type="Gene3D" id="3.30.70.270">
    <property type="match status" value="1"/>
</dbReference>